<feature type="domain" description="Glutaredoxin" evidence="1">
    <location>
        <begin position="4"/>
        <end position="43"/>
    </location>
</feature>
<evidence type="ECO:0000313" key="2">
    <source>
        <dbReference type="EMBL" id="AKE44986.1"/>
    </source>
</evidence>
<name>A0A0F6R5B0_9CAUD</name>
<organism evidence="2 3">
    <name type="scientific">Escherichia typing phage 1</name>
    <dbReference type="NCBI Taxonomy" id="1508671"/>
    <lineage>
        <taxon>Viruses</taxon>
        <taxon>Duplodnaviria</taxon>
        <taxon>Heunggongvirae</taxon>
        <taxon>Uroviricota</taxon>
        <taxon>Caudoviricetes</taxon>
        <taxon>Andersonviridae</taxon>
        <taxon>Ounavirinae</taxon>
        <taxon>Felixounavirus</taxon>
        <taxon>Felixounavirus TP1</taxon>
    </lineage>
</organism>
<dbReference type="Proteomes" id="UP000033803">
    <property type="component" value="Segment"/>
</dbReference>
<protein>
    <submittedName>
        <fullName evidence="2">Glutaredoxin</fullName>
    </submittedName>
</protein>
<dbReference type="Pfam" id="PF00462">
    <property type="entry name" value="Glutaredoxin"/>
    <property type="match status" value="1"/>
</dbReference>
<dbReference type="SUPFAM" id="SSF52833">
    <property type="entry name" value="Thioredoxin-like"/>
    <property type="match status" value="1"/>
</dbReference>
<dbReference type="InterPro" id="IPR036249">
    <property type="entry name" value="Thioredoxin-like_sf"/>
</dbReference>
<proteinExistence type="predicted"/>
<dbReference type="InterPro" id="IPR002109">
    <property type="entry name" value="Glutaredoxin"/>
</dbReference>
<reference evidence="2 3" key="1">
    <citation type="journal article" date="2015" name="BMC Genomics">
        <title>Analysis of whole genome sequencing for the Escherichia coli O157:H7 typing phages.</title>
        <authorList>
            <person name="Cowley L.A."/>
            <person name="Beckett S.J."/>
            <person name="Chase-Topping M."/>
            <person name="Perry N."/>
            <person name="Dallman T.J."/>
            <person name="Gally D.L."/>
            <person name="Jenkins C."/>
        </authorList>
    </citation>
    <scope>NUCLEOTIDE SEQUENCE [LARGE SCALE GENOMIC DNA]</scope>
</reference>
<gene>
    <name evidence="2" type="ORF">ECTP1_00106</name>
</gene>
<accession>A0A0F6R5B0</accession>
<sequence length="80" mass="9046">MTYVIYSKTGCPQCETAKNFAKTRGIDHVVRMLGQDYELSDLMDIAQMPVRQMPFIMKTDGQNLKPVGTLQNFMAEVNNA</sequence>
<dbReference type="Gene3D" id="3.40.30.10">
    <property type="entry name" value="Glutaredoxin"/>
    <property type="match status" value="1"/>
</dbReference>
<evidence type="ECO:0000313" key="3">
    <source>
        <dbReference type="Proteomes" id="UP000033803"/>
    </source>
</evidence>
<keyword evidence="3" id="KW-1185">Reference proteome</keyword>
<dbReference type="EMBL" id="KP869100">
    <property type="protein sequence ID" value="AKE44986.1"/>
    <property type="molecule type" value="Genomic_DNA"/>
</dbReference>
<evidence type="ECO:0000259" key="1">
    <source>
        <dbReference type="Pfam" id="PF00462"/>
    </source>
</evidence>